<dbReference type="AlphaFoldDB" id="A0A835ITV8"/>
<dbReference type="Pfam" id="PF05938">
    <property type="entry name" value="Self-incomp_S1"/>
    <property type="match status" value="1"/>
</dbReference>
<comment type="similarity">
    <text evidence="2">Belongs to the plant self-incompatibility (S1) protein family.</text>
</comment>
<dbReference type="GO" id="GO:0060320">
    <property type="term" value="P:rejection of self pollen"/>
    <property type="evidence" value="ECO:0007669"/>
    <property type="project" value="UniProtKB-KW"/>
</dbReference>
<organism evidence="6 7">
    <name type="scientific">Coptis chinensis</name>
    <dbReference type="NCBI Taxonomy" id="261450"/>
    <lineage>
        <taxon>Eukaryota</taxon>
        <taxon>Viridiplantae</taxon>
        <taxon>Streptophyta</taxon>
        <taxon>Embryophyta</taxon>
        <taxon>Tracheophyta</taxon>
        <taxon>Spermatophyta</taxon>
        <taxon>Magnoliopsida</taxon>
        <taxon>Ranunculales</taxon>
        <taxon>Ranunculaceae</taxon>
        <taxon>Coptidoideae</taxon>
        <taxon>Coptis</taxon>
    </lineage>
</organism>
<evidence type="ECO:0000313" key="7">
    <source>
        <dbReference type="Proteomes" id="UP000631114"/>
    </source>
</evidence>
<keyword evidence="5" id="KW-0732">Signal</keyword>
<reference evidence="6 7" key="1">
    <citation type="submission" date="2020-10" db="EMBL/GenBank/DDBJ databases">
        <title>The Coptis chinensis genome and diversification of protoberbering-type alkaloids.</title>
        <authorList>
            <person name="Wang B."/>
            <person name="Shu S."/>
            <person name="Song C."/>
            <person name="Liu Y."/>
        </authorList>
    </citation>
    <scope>NUCLEOTIDE SEQUENCE [LARGE SCALE GENOMIC DNA]</scope>
    <source>
        <strain evidence="6">HL-2020</strain>
        <tissue evidence="6">Leaf</tissue>
    </source>
</reference>
<evidence type="ECO:0000256" key="4">
    <source>
        <dbReference type="ARBA" id="ARBA00022525"/>
    </source>
</evidence>
<evidence type="ECO:0008006" key="8">
    <source>
        <dbReference type="Google" id="ProtNLM"/>
    </source>
</evidence>
<keyword evidence="4" id="KW-0964">Secreted</keyword>
<name>A0A835ITV8_9MAGN</name>
<evidence type="ECO:0000256" key="5">
    <source>
        <dbReference type="ARBA" id="ARBA00022729"/>
    </source>
</evidence>
<gene>
    <name evidence="6" type="ORF">IFM89_035994</name>
</gene>
<keyword evidence="3" id="KW-0713">Self-incompatibility</keyword>
<evidence type="ECO:0000313" key="6">
    <source>
        <dbReference type="EMBL" id="KAF9623013.1"/>
    </source>
</evidence>
<comment type="caution">
    <text evidence="6">The sequence shown here is derived from an EMBL/GenBank/DDBJ whole genome shotgun (WGS) entry which is preliminary data.</text>
</comment>
<dbReference type="Proteomes" id="UP000631114">
    <property type="component" value="Unassembled WGS sequence"/>
</dbReference>
<dbReference type="EMBL" id="JADFTS010000002">
    <property type="protein sequence ID" value="KAF9623013.1"/>
    <property type="molecule type" value="Genomic_DNA"/>
</dbReference>
<dbReference type="InterPro" id="IPR010264">
    <property type="entry name" value="Self-incomp_S1"/>
</dbReference>
<evidence type="ECO:0000256" key="1">
    <source>
        <dbReference type="ARBA" id="ARBA00004613"/>
    </source>
</evidence>
<dbReference type="GO" id="GO:0005576">
    <property type="term" value="C:extracellular region"/>
    <property type="evidence" value="ECO:0007669"/>
    <property type="project" value="UniProtKB-SubCell"/>
</dbReference>
<sequence length="315" mass="36287">MAGKPHYMYVYNELYPGTPLLLHCKSGNIELGAQTLAYNQNFHWEIFENIWGTTLFWCSMEYRDGNGRYHSKSFDIFDAQHVDPLGNCLECRWAARWDGIYHIFESDKGNGIKDTAAAAQFLSPVVGILASLVHKDLTPNIVPNFRSNIEEAIGLQVLNTSTVELETEKLIDQLMHTEATMWKQRSCIKEEIEGDRNSTYFQAKAKIRQDKAYFEEIRTAKGNILQDQKSIKEFLVQSYEEKFKARLVDQRKWRYEGNSESGKSCKPTDQEIIDSSSSELVGSNMEDEKCAEVQRLKLQPSFHKKAGLARNLYDW</sequence>
<protein>
    <recommendedName>
        <fullName evidence="8">S-protein homolog</fullName>
    </recommendedName>
</protein>
<comment type="subcellular location">
    <subcellularLocation>
        <location evidence="1">Secreted</location>
    </subcellularLocation>
</comment>
<dbReference type="PANTHER" id="PTHR31232">
    <property type="match status" value="1"/>
</dbReference>
<accession>A0A835ITV8</accession>
<evidence type="ECO:0000256" key="2">
    <source>
        <dbReference type="ARBA" id="ARBA00005581"/>
    </source>
</evidence>
<proteinExistence type="inferred from homology"/>
<evidence type="ECO:0000256" key="3">
    <source>
        <dbReference type="ARBA" id="ARBA00022471"/>
    </source>
</evidence>
<dbReference type="PANTHER" id="PTHR31232:SF18">
    <property type="entry name" value="S-PROTEIN HOMOLOG"/>
    <property type="match status" value="1"/>
</dbReference>
<dbReference type="OrthoDB" id="1748698at2759"/>
<keyword evidence="7" id="KW-1185">Reference proteome</keyword>